<feature type="binding site" evidence="14">
    <location>
        <begin position="151"/>
        <end position="153"/>
    </location>
    <ligand>
        <name>FAD</name>
        <dbReference type="ChEBI" id="CHEBI:57692"/>
    </ligand>
</feature>
<dbReference type="GO" id="GO:0050660">
    <property type="term" value="F:flavin adenine dinucleotide binding"/>
    <property type="evidence" value="ECO:0007669"/>
    <property type="project" value="InterPro"/>
</dbReference>
<dbReference type="OrthoDB" id="9800167at2"/>
<feature type="binding site" evidence="14">
    <location>
        <position position="316"/>
    </location>
    <ligand>
        <name>FAD</name>
        <dbReference type="ChEBI" id="CHEBI:57692"/>
    </ligand>
</feature>
<dbReference type="GO" id="GO:0006103">
    <property type="term" value="P:2-oxoglutarate metabolic process"/>
    <property type="evidence" value="ECO:0007669"/>
    <property type="project" value="TreeGrafter"/>
</dbReference>
<protein>
    <recommendedName>
        <fullName evidence="4 16">Dihydrolipoyl dehydrogenase</fullName>
        <ecNumber evidence="3 16">1.8.1.4</ecNumber>
    </recommendedName>
</protein>
<feature type="binding site" evidence="14">
    <location>
        <begin position="188"/>
        <end position="195"/>
    </location>
    <ligand>
        <name>NAD(+)</name>
        <dbReference type="ChEBI" id="CHEBI:57540"/>
    </ligand>
</feature>
<feature type="active site" description="Proton acceptor" evidence="13">
    <location>
        <position position="449"/>
    </location>
</feature>
<feature type="domain" description="FAD/NAD(P)-binding" evidence="18">
    <location>
        <begin position="5"/>
        <end position="331"/>
    </location>
</feature>
<evidence type="ECO:0000259" key="17">
    <source>
        <dbReference type="Pfam" id="PF02852"/>
    </source>
</evidence>
<comment type="catalytic activity">
    <reaction evidence="12 16">
        <text>N(6)-[(R)-dihydrolipoyl]-L-lysyl-[protein] + NAD(+) = N(6)-[(R)-lipoyl]-L-lysyl-[protein] + NADH + H(+)</text>
        <dbReference type="Rhea" id="RHEA:15045"/>
        <dbReference type="Rhea" id="RHEA-COMP:10474"/>
        <dbReference type="Rhea" id="RHEA-COMP:10475"/>
        <dbReference type="ChEBI" id="CHEBI:15378"/>
        <dbReference type="ChEBI" id="CHEBI:57540"/>
        <dbReference type="ChEBI" id="CHEBI:57945"/>
        <dbReference type="ChEBI" id="CHEBI:83099"/>
        <dbReference type="ChEBI" id="CHEBI:83100"/>
        <dbReference type="EC" id="1.8.1.4"/>
    </reaction>
</comment>
<reference evidence="19 20" key="1">
    <citation type="submission" date="2016-10" db="EMBL/GenBank/DDBJ databases">
        <authorList>
            <person name="de Groot N.N."/>
        </authorList>
    </citation>
    <scope>NUCLEOTIDE SEQUENCE [LARGE SCALE GENOMIC DNA]</scope>
    <source>
        <strain evidence="19 20">DSM 23126</strain>
    </source>
</reference>
<organism evidence="19 20">
    <name type="scientific">Marinococcus luteus</name>
    <dbReference type="NCBI Taxonomy" id="1122204"/>
    <lineage>
        <taxon>Bacteria</taxon>
        <taxon>Bacillati</taxon>
        <taxon>Bacillota</taxon>
        <taxon>Bacilli</taxon>
        <taxon>Bacillales</taxon>
        <taxon>Bacillaceae</taxon>
        <taxon>Marinococcus</taxon>
    </lineage>
</organism>
<feature type="binding site" evidence="14">
    <location>
        <position position="211"/>
    </location>
    <ligand>
        <name>NAD(+)</name>
        <dbReference type="ChEBI" id="CHEBI:57540"/>
    </ligand>
</feature>
<dbReference type="Pfam" id="PF02852">
    <property type="entry name" value="Pyr_redox_dim"/>
    <property type="match status" value="1"/>
</dbReference>
<evidence type="ECO:0000256" key="15">
    <source>
        <dbReference type="PIRSR" id="PIRSR000350-4"/>
    </source>
</evidence>
<comment type="cofactor">
    <cofactor evidence="14 16">
        <name>FAD</name>
        <dbReference type="ChEBI" id="CHEBI:57692"/>
    </cofactor>
    <text evidence="14 16">Binds 1 FAD per subunit.</text>
</comment>
<evidence type="ECO:0000259" key="18">
    <source>
        <dbReference type="Pfam" id="PF07992"/>
    </source>
</evidence>
<evidence type="ECO:0000313" key="19">
    <source>
        <dbReference type="EMBL" id="SDW22505.1"/>
    </source>
</evidence>
<keyword evidence="20" id="KW-1185">Reference proteome</keyword>
<evidence type="ECO:0000256" key="6">
    <source>
        <dbReference type="ARBA" id="ARBA00022630"/>
    </source>
</evidence>
<comment type="similarity">
    <text evidence="2 16">Belongs to the class-I pyridine nucleotide-disulfide oxidoreductase family.</text>
</comment>
<dbReference type="PANTHER" id="PTHR22912:SF217">
    <property type="entry name" value="DIHYDROLIPOYL DEHYDROGENASE"/>
    <property type="match status" value="1"/>
</dbReference>
<dbReference type="RefSeq" id="WP_091611686.1">
    <property type="nucleotide sequence ID" value="NZ_FNNC01000001.1"/>
</dbReference>
<dbReference type="InterPro" id="IPR036188">
    <property type="entry name" value="FAD/NAD-bd_sf"/>
</dbReference>
<dbReference type="PROSITE" id="PS00076">
    <property type="entry name" value="PYRIDINE_REDOX_1"/>
    <property type="match status" value="1"/>
</dbReference>
<dbReference type="GO" id="GO:0005737">
    <property type="term" value="C:cytoplasm"/>
    <property type="evidence" value="ECO:0007669"/>
    <property type="project" value="UniProtKB-SubCell"/>
</dbReference>
<evidence type="ECO:0000256" key="2">
    <source>
        <dbReference type="ARBA" id="ARBA00007532"/>
    </source>
</evidence>
<dbReference type="PRINTS" id="PR00368">
    <property type="entry name" value="FADPNR"/>
</dbReference>
<dbReference type="Gene3D" id="3.30.390.30">
    <property type="match status" value="1"/>
</dbReference>
<dbReference type="NCBIfam" id="TIGR01350">
    <property type="entry name" value="lipoamide_DH"/>
    <property type="match status" value="1"/>
</dbReference>
<keyword evidence="11 16" id="KW-0676">Redox-active center</keyword>
<proteinExistence type="inferred from homology"/>
<keyword evidence="8 16" id="KW-0560">Oxidoreductase</keyword>
<dbReference type="Gene3D" id="3.50.50.60">
    <property type="entry name" value="FAD/NAD(P)-binding domain"/>
    <property type="match status" value="2"/>
</dbReference>
<dbReference type="InterPro" id="IPR004099">
    <property type="entry name" value="Pyr_nucl-diS_OxRdtase_dimer"/>
</dbReference>
<dbReference type="SUPFAM" id="SSF55424">
    <property type="entry name" value="FAD/NAD-linked reductases, dimerisation (C-terminal) domain"/>
    <property type="match status" value="1"/>
</dbReference>
<evidence type="ECO:0000256" key="5">
    <source>
        <dbReference type="ARBA" id="ARBA00022490"/>
    </source>
</evidence>
<dbReference type="STRING" id="1122204.SAMN05421781_0901"/>
<dbReference type="FunFam" id="3.30.390.30:FF:000001">
    <property type="entry name" value="Dihydrolipoyl dehydrogenase"/>
    <property type="match status" value="1"/>
</dbReference>
<feature type="binding site" evidence="14">
    <location>
        <position position="276"/>
    </location>
    <ligand>
        <name>NAD(+)</name>
        <dbReference type="ChEBI" id="CHEBI:57540"/>
    </ligand>
</feature>
<feature type="domain" description="Pyridine nucleotide-disulphide oxidoreductase dimerisation" evidence="17">
    <location>
        <begin position="351"/>
        <end position="457"/>
    </location>
</feature>
<feature type="binding site" evidence="14">
    <location>
        <position position="51"/>
    </location>
    <ligand>
        <name>FAD</name>
        <dbReference type="ChEBI" id="CHEBI:57692"/>
    </ligand>
</feature>
<evidence type="ECO:0000313" key="20">
    <source>
        <dbReference type="Proteomes" id="UP000199488"/>
    </source>
</evidence>
<sequence>MAKEYDLVILGAGTGGYVAAVHAAKRGLSTAVVEARDIGGTCLHRGCIPSKSYLKSAEVYKMVQESLAYGVEADNVSLQFGKVREKKNQTVQQLHKGVQHLLARHQVDVYYGHGRILGASIFSPTASTISVETETEGENIMLQPKQIMLATGSRPATVPGLDIDGEYIVSSEELLEAEKLPSSIVIVGGGVIGVEWASMLQDFGVEVQMVELGDRVLPMMDHAVSKEAEKRLKRKGVRIYTNTQLDPSSLTKNGEIAVHTTSGEALAAEKMLVAVGRTGNTGDLGLHNTEVEVQNSFIQTSGMYQTKESHMYAIGDVIGGMQLAHVASREGIIAVEHMLGSHPEPLDYKDVPSCVYSDPEMASVGWTEREATDAGLDIKTSTVPFQAIGKALVENDPEGFMKMIVDKNTEDVLGVHIVGKKATELINEGALAVYMNASHLEIQGAVHAHPTLAEIYAEGALAVDGKAIHHG</sequence>
<gene>
    <name evidence="19" type="ORF">SAMN05421781_0901</name>
</gene>
<dbReference type="PANTHER" id="PTHR22912">
    <property type="entry name" value="DISULFIDE OXIDOREDUCTASE"/>
    <property type="match status" value="1"/>
</dbReference>
<evidence type="ECO:0000256" key="14">
    <source>
        <dbReference type="PIRSR" id="PIRSR000350-3"/>
    </source>
</evidence>
<keyword evidence="7 14" id="KW-0274">FAD</keyword>
<name>A0A1H2RT75_9BACI</name>
<feature type="binding site" evidence="14">
    <location>
        <position position="114"/>
    </location>
    <ligand>
        <name>FAD</name>
        <dbReference type="ChEBI" id="CHEBI:57692"/>
    </ligand>
</feature>
<dbReference type="InterPro" id="IPR001100">
    <property type="entry name" value="Pyr_nuc-diS_OxRdtase"/>
</dbReference>
<evidence type="ECO:0000256" key="9">
    <source>
        <dbReference type="ARBA" id="ARBA00023027"/>
    </source>
</evidence>
<dbReference type="Proteomes" id="UP000199488">
    <property type="component" value="Unassembled WGS sequence"/>
</dbReference>
<dbReference type="PIRSF" id="PIRSF000350">
    <property type="entry name" value="Mercury_reductase_MerA"/>
    <property type="match status" value="1"/>
</dbReference>
<dbReference type="InterPro" id="IPR006258">
    <property type="entry name" value="Lipoamide_DH"/>
</dbReference>
<dbReference type="EMBL" id="FNNC01000001">
    <property type="protein sequence ID" value="SDW22505.1"/>
    <property type="molecule type" value="Genomic_DNA"/>
</dbReference>
<comment type="miscellaneous">
    <text evidence="16">The active site is a redox-active disulfide bond.</text>
</comment>
<dbReference type="SUPFAM" id="SSF51905">
    <property type="entry name" value="FAD/NAD(P)-binding domain"/>
    <property type="match status" value="1"/>
</dbReference>
<comment type="subcellular location">
    <subcellularLocation>
        <location evidence="1">Cytoplasm</location>
    </subcellularLocation>
</comment>
<dbReference type="AlphaFoldDB" id="A0A1H2RT75"/>
<accession>A0A1H2RT75</accession>
<evidence type="ECO:0000256" key="10">
    <source>
        <dbReference type="ARBA" id="ARBA00023157"/>
    </source>
</evidence>
<dbReference type="EC" id="1.8.1.4" evidence="3 16"/>
<dbReference type="GO" id="GO:0004148">
    <property type="term" value="F:dihydrolipoyl dehydrogenase (NADH) activity"/>
    <property type="evidence" value="ECO:0007669"/>
    <property type="project" value="UniProtKB-EC"/>
</dbReference>
<evidence type="ECO:0000256" key="13">
    <source>
        <dbReference type="PIRSR" id="PIRSR000350-2"/>
    </source>
</evidence>
<dbReference type="PRINTS" id="PR00411">
    <property type="entry name" value="PNDRDTASEI"/>
</dbReference>
<evidence type="ECO:0000256" key="11">
    <source>
        <dbReference type="ARBA" id="ARBA00023284"/>
    </source>
</evidence>
<dbReference type="InterPro" id="IPR016156">
    <property type="entry name" value="FAD/NAD-linked_Rdtase_dimer_sf"/>
</dbReference>
<keyword evidence="14" id="KW-0547">Nucleotide-binding</keyword>
<evidence type="ECO:0000256" key="12">
    <source>
        <dbReference type="ARBA" id="ARBA00049187"/>
    </source>
</evidence>
<evidence type="ECO:0000256" key="3">
    <source>
        <dbReference type="ARBA" id="ARBA00012608"/>
    </source>
</evidence>
<evidence type="ECO:0000256" key="16">
    <source>
        <dbReference type="RuleBase" id="RU003692"/>
    </source>
</evidence>
<keyword evidence="9 14" id="KW-0520">NAD</keyword>
<evidence type="ECO:0000256" key="7">
    <source>
        <dbReference type="ARBA" id="ARBA00022827"/>
    </source>
</evidence>
<dbReference type="Pfam" id="PF07992">
    <property type="entry name" value="Pyr_redox_2"/>
    <property type="match status" value="1"/>
</dbReference>
<feature type="disulfide bond" description="Redox-active" evidence="15">
    <location>
        <begin position="42"/>
        <end position="47"/>
    </location>
</feature>
<keyword evidence="5" id="KW-0963">Cytoplasm</keyword>
<evidence type="ECO:0000256" key="4">
    <source>
        <dbReference type="ARBA" id="ARBA00016961"/>
    </source>
</evidence>
<evidence type="ECO:0000256" key="1">
    <source>
        <dbReference type="ARBA" id="ARBA00004496"/>
    </source>
</evidence>
<dbReference type="InterPro" id="IPR023753">
    <property type="entry name" value="FAD/NAD-binding_dom"/>
</dbReference>
<keyword evidence="6 16" id="KW-0285">Flavoprotein</keyword>
<evidence type="ECO:0000256" key="8">
    <source>
        <dbReference type="ARBA" id="ARBA00023002"/>
    </source>
</evidence>
<keyword evidence="10" id="KW-1015">Disulfide bond</keyword>
<dbReference type="InterPro" id="IPR012999">
    <property type="entry name" value="Pyr_OxRdtase_I_AS"/>
</dbReference>
<dbReference type="InterPro" id="IPR050151">
    <property type="entry name" value="Class-I_Pyr_Nuc-Dis_Oxidored"/>
</dbReference>